<proteinExistence type="predicted"/>
<keyword evidence="2" id="KW-1185">Reference proteome</keyword>
<organism evidence="1 2">
    <name type="scientific">Portunus trituberculatus</name>
    <name type="common">Swimming crab</name>
    <name type="synonym">Neptunus trituberculatus</name>
    <dbReference type="NCBI Taxonomy" id="210409"/>
    <lineage>
        <taxon>Eukaryota</taxon>
        <taxon>Metazoa</taxon>
        <taxon>Ecdysozoa</taxon>
        <taxon>Arthropoda</taxon>
        <taxon>Crustacea</taxon>
        <taxon>Multicrustacea</taxon>
        <taxon>Malacostraca</taxon>
        <taxon>Eumalacostraca</taxon>
        <taxon>Eucarida</taxon>
        <taxon>Decapoda</taxon>
        <taxon>Pleocyemata</taxon>
        <taxon>Brachyura</taxon>
        <taxon>Eubrachyura</taxon>
        <taxon>Portunoidea</taxon>
        <taxon>Portunidae</taxon>
        <taxon>Portuninae</taxon>
        <taxon>Portunus</taxon>
    </lineage>
</organism>
<sequence>MSRRRSSRTTTTTTTTVFVEPRGAVCGAVPGRAAVPRQAGRGAAALTGGVQAWQVRWLVLCCGSGSGDTVLVAAGCDLPGHLPCTAAATATAALSLMLVSVGVY</sequence>
<protein>
    <submittedName>
        <fullName evidence="1">Uncharacterized protein</fullName>
    </submittedName>
</protein>
<dbReference type="AlphaFoldDB" id="A0A5B7GH81"/>
<evidence type="ECO:0000313" key="2">
    <source>
        <dbReference type="Proteomes" id="UP000324222"/>
    </source>
</evidence>
<gene>
    <name evidence="1" type="ORF">E2C01_053481</name>
</gene>
<accession>A0A5B7GH81</accession>
<comment type="caution">
    <text evidence="1">The sequence shown here is derived from an EMBL/GenBank/DDBJ whole genome shotgun (WGS) entry which is preliminary data.</text>
</comment>
<evidence type="ECO:0000313" key="1">
    <source>
        <dbReference type="EMBL" id="MPC59461.1"/>
    </source>
</evidence>
<reference evidence="1 2" key="1">
    <citation type="submission" date="2019-05" db="EMBL/GenBank/DDBJ databases">
        <title>Another draft genome of Portunus trituberculatus and its Hox gene families provides insights of decapod evolution.</title>
        <authorList>
            <person name="Jeong J.-H."/>
            <person name="Song I."/>
            <person name="Kim S."/>
            <person name="Choi T."/>
            <person name="Kim D."/>
            <person name="Ryu S."/>
            <person name="Kim W."/>
        </authorList>
    </citation>
    <scope>NUCLEOTIDE SEQUENCE [LARGE SCALE GENOMIC DNA]</scope>
    <source>
        <tissue evidence="1">Muscle</tissue>
    </source>
</reference>
<dbReference type="Proteomes" id="UP000324222">
    <property type="component" value="Unassembled WGS sequence"/>
</dbReference>
<dbReference type="EMBL" id="VSRR010016583">
    <property type="protein sequence ID" value="MPC59461.1"/>
    <property type="molecule type" value="Genomic_DNA"/>
</dbReference>
<name>A0A5B7GH81_PORTR</name>